<proteinExistence type="predicted"/>
<evidence type="ECO:0000313" key="2">
    <source>
        <dbReference type="Proteomes" id="UP000321947"/>
    </source>
</evidence>
<keyword evidence="1" id="KW-0808">Transferase</keyword>
<gene>
    <name evidence="1" type="ORF">E5676_scaffold811G00180</name>
</gene>
<keyword evidence="1" id="KW-0695">RNA-directed DNA polymerase</keyword>
<comment type="caution">
    <text evidence="1">The sequence shown here is derived from an EMBL/GenBank/DDBJ whole genome shotgun (WGS) entry which is preliminary data.</text>
</comment>
<reference evidence="1 2" key="1">
    <citation type="submission" date="2019-08" db="EMBL/GenBank/DDBJ databases">
        <title>Draft genome sequences of two oriental melons (Cucumis melo L. var makuwa).</title>
        <authorList>
            <person name="Kwon S.-Y."/>
        </authorList>
    </citation>
    <scope>NUCLEOTIDE SEQUENCE [LARGE SCALE GENOMIC DNA]</scope>
    <source>
        <strain evidence="2">cv. Chang Bougi</strain>
        <tissue evidence="1">Leaf</tissue>
    </source>
</reference>
<evidence type="ECO:0000313" key="1">
    <source>
        <dbReference type="EMBL" id="TYK19819.1"/>
    </source>
</evidence>
<keyword evidence="1" id="KW-0548">Nucleotidyltransferase</keyword>
<dbReference type="Proteomes" id="UP000321947">
    <property type="component" value="Unassembled WGS sequence"/>
</dbReference>
<sequence>MKMTSPKDIYENSSIDEIEIVMDKEGNVDKNEVVGESTENETKQGHLGDVIHPRLENSDDIVPINKEKYQGLVGKLIYLWHNKSDISYAVSIVSQFMQTSYEDHMETVNKTLRALSLGIYEEIGLLKGLFDLRWDCEIPMKL</sequence>
<dbReference type="GO" id="GO:0003964">
    <property type="term" value="F:RNA-directed DNA polymerase activity"/>
    <property type="evidence" value="ECO:0007669"/>
    <property type="project" value="UniProtKB-KW"/>
</dbReference>
<dbReference type="AlphaFoldDB" id="A0A5D3D8M8"/>
<dbReference type="PANTHER" id="PTHR11439">
    <property type="entry name" value="GAG-POL-RELATED RETROTRANSPOSON"/>
    <property type="match status" value="1"/>
</dbReference>
<name>A0A5D3D8M8_CUCMM</name>
<protein>
    <submittedName>
        <fullName evidence="1">Reverse transcriptase</fullName>
    </submittedName>
</protein>
<dbReference type="EMBL" id="SSTD01006490">
    <property type="protein sequence ID" value="TYK19819.1"/>
    <property type="molecule type" value="Genomic_DNA"/>
</dbReference>
<organism evidence="1 2">
    <name type="scientific">Cucumis melo var. makuwa</name>
    <name type="common">Oriental melon</name>
    <dbReference type="NCBI Taxonomy" id="1194695"/>
    <lineage>
        <taxon>Eukaryota</taxon>
        <taxon>Viridiplantae</taxon>
        <taxon>Streptophyta</taxon>
        <taxon>Embryophyta</taxon>
        <taxon>Tracheophyta</taxon>
        <taxon>Spermatophyta</taxon>
        <taxon>Magnoliopsida</taxon>
        <taxon>eudicotyledons</taxon>
        <taxon>Gunneridae</taxon>
        <taxon>Pentapetalae</taxon>
        <taxon>rosids</taxon>
        <taxon>fabids</taxon>
        <taxon>Cucurbitales</taxon>
        <taxon>Cucurbitaceae</taxon>
        <taxon>Benincaseae</taxon>
        <taxon>Cucumis</taxon>
    </lineage>
</organism>
<accession>A0A5D3D8M8</accession>
<dbReference type="PANTHER" id="PTHR11439:SF467">
    <property type="entry name" value="INTEGRASE CATALYTIC DOMAIN-CONTAINING PROTEIN"/>
    <property type="match status" value="1"/>
</dbReference>